<proteinExistence type="predicted"/>
<sequence length="87" mass="10021">MRNRHEFIGVGRLSFANCFLPRYGVTEYLAFGLLIFSRSTPTESFPGGLFRLYDITHQYIVLEVGSVESILERFSEPRLLADQLFVD</sequence>
<keyword evidence="2" id="KW-1185">Reference proteome</keyword>
<comment type="caution">
    <text evidence="1">The sequence shown here is derived from an EMBL/GenBank/DDBJ whole genome shotgun (WGS) entry which is preliminary data.</text>
</comment>
<reference evidence="1 2" key="1">
    <citation type="submission" date="2019-06" db="EMBL/GenBank/DDBJ databases">
        <title>Genome Sequence of the Brown Rot Fungal Pathogen Monilinia fructicola.</title>
        <authorList>
            <person name="De Miccolis Angelini R.M."/>
            <person name="Landi L."/>
            <person name="Abate D."/>
            <person name="Pollastro S."/>
            <person name="Romanazzi G."/>
            <person name="Faretra F."/>
        </authorList>
    </citation>
    <scope>NUCLEOTIDE SEQUENCE [LARGE SCALE GENOMIC DNA]</scope>
    <source>
        <strain evidence="1 2">Mfrc123</strain>
    </source>
</reference>
<dbReference type="Proteomes" id="UP000322873">
    <property type="component" value="Unassembled WGS sequence"/>
</dbReference>
<protein>
    <submittedName>
        <fullName evidence="1">Uncharacterized protein</fullName>
    </submittedName>
</protein>
<evidence type="ECO:0000313" key="1">
    <source>
        <dbReference type="EMBL" id="KAA8573644.1"/>
    </source>
</evidence>
<dbReference type="AlphaFoldDB" id="A0A5M9JVU0"/>
<organism evidence="1 2">
    <name type="scientific">Monilinia fructicola</name>
    <name type="common">Brown rot fungus</name>
    <name type="synonym">Ciboria fructicola</name>
    <dbReference type="NCBI Taxonomy" id="38448"/>
    <lineage>
        <taxon>Eukaryota</taxon>
        <taxon>Fungi</taxon>
        <taxon>Dikarya</taxon>
        <taxon>Ascomycota</taxon>
        <taxon>Pezizomycotina</taxon>
        <taxon>Leotiomycetes</taxon>
        <taxon>Helotiales</taxon>
        <taxon>Sclerotiniaceae</taxon>
        <taxon>Monilinia</taxon>
    </lineage>
</organism>
<gene>
    <name evidence="1" type="ORF">EYC84_005227</name>
</gene>
<dbReference type="EMBL" id="VICG01000003">
    <property type="protein sequence ID" value="KAA8573644.1"/>
    <property type="molecule type" value="Genomic_DNA"/>
</dbReference>
<evidence type="ECO:0000313" key="2">
    <source>
        <dbReference type="Proteomes" id="UP000322873"/>
    </source>
</evidence>
<accession>A0A5M9JVU0</accession>
<name>A0A5M9JVU0_MONFR</name>